<keyword evidence="6 9" id="KW-0472">Membrane</keyword>
<reference evidence="10 11" key="1">
    <citation type="submission" date="2021-05" db="EMBL/GenBank/DDBJ databases">
        <title>Description of Cellulomonas sp. DKR-3 sp. nov.</title>
        <authorList>
            <person name="Dahal R.H."/>
            <person name="Chaudhary D.K."/>
        </authorList>
    </citation>
    <scope>NUCLEOTIDE SEQUENCE [LARGE SCALE GENOMIC DNA]</scope>
    <source>
        <strain evidence="10 11">DKR-3</strain>
    </source>
</reference>
<sequence>MRGAYLLCLLVSWAGVLTIDLRWRLALGQRSARGRRTSFAVVALGVAFFLAWDLLAIGAGFYGRGDSGALLGVWVVDHLPLEEIVFVAFLCHVTLVVAAAVARVPALASALPPARVRPQVPGPQPPGPGASGASDGHDERGAQQRVAGEVRR</sequence>
<keyword evidence="11" id="KW-1185">Reference proteome</keyword>
<keyword evidence="4" id="KW-0125">Carotenoid biosynthesis</keyword>
<gene>
    <name evidence="10" type="ORF">KIN34_11745</name>
</gene>
<evidence type="ECO:0000256" key="8">
    <source>
        <dbReference type="SAM" id="MobiDB-lite"/>
    </source>
</evidence>
<evidence type="ECO:0000256" key="2">
    <source>
        <dbReference type="ARBA" id="ARBA00004829"/>
    </source>
</evidence>
<evidence type="ECO:0000313" key="10">
    <source>
        <dbReference type="EMBL" id="MBT0994956.1"/>
    </source>
</evidence>
<accession>A0ABS5U0S6</accession>
<dbReference type="RefSeq" id="WP_214350701.1">
    <property type="nucleotide sequence ID" value="NZ_JAHBOH010000001.1"/>
</dbReference>
<evidence type="ECO:0000256" key="5">
    <source>
        <dbReference type="ARBA" id="ARBA00022989"/>
    </source>
</evidence>
<dbReference type="EMBL" id="JAHBOH010000001">
    <property type="protein sequence ID" value="MBT0994956.1"/>
    <property type="molecule type" value="Genomic_DNA"/>
</dbReference>
<comment type="caution">
    <text evidence="10">The sequence shown here is derived from an EMBL/GenBank/DDBJ whole genome shotgun (WGS) entry which is preliminary data.</text>
</comment>
<dbReference type="NCBIfam" id="TIGR03462">
    <property type="entry name" value="CarR_dom_SF"/>
    <property type="match status" value="1"/>
</dbReference>
<comment type="subcellular location">
    <subcellularLocation>
        <location evidence="1">Membrane</location>
        <topology evidence="1">Multi-pass membrane protein</topology>
    </subcellularLocation>
</comment>
<organism evidence="10 11">
    <name type="scientific">Cellulomonas fulva</name>
    <dbReference type="NCBI Taxonomy" id="2835530"/>
    <lineage>
        <taxon>Bacteria</taxon>
        <taxon>Bacillati</taxon>
        <taxon>Actinomycetota</taxon>
        <taxon>Actinomycetes</taxon>
        <taxon>Micrococcales</taxon>
        <taxon>Cellulomonadaceae</taxon>
        <taxon>Cellulomonas</taxon>
    </lineage>
</organism>
<feature type="compositionally biased region" description="Basic and acidic residues" evidence="8">
    <location>
        <begin position="135"/>
        <end position="152"/>
    </location>
</feature>
<keyword evidence="7" id="KW-0413">Isomerase</keyword>
<dbReference type="Proteomes" id="UP000722125">
    <property type="component" value="Unassembled WGS sequence"/>
</dbReference>
<evidence type="ECO:0000256" key="1">
    <source>
        <dbReference type="ARBA" id="ARBA00004141"/>
    </source>
</evidence>
<comment type="pathway">
    <text evidence="2">Carotenoid biosynthesis.</text>
</comment>
<evidence type="ECO:0000256" key="9">
    <source>
        <dbReference type="SAM" id="Phobius"/>
    </source>
</evidence>
<evidence type="ECO:0000313" key="11">
    <source>
        <dbReference type="Proteomes" id="UP000722125"/>
    </source>
</evidence>
<evidence type="ECO:0000256" key="3">
    <source>
        <dbReference type="ARBA" id="ARBA00022692"/>
    </source>
</evidence>
<keyword evidence="5 9" id="KW-1133">Transmembrane helix</keyword>
<feature type="transmembrane region" description="Helical" evidence="9">
    <location>
        <begin position="39"/>
        <end position="64"/>
    </location>
</feature>
<protein>
    <submittedName>
        <fullName evidence="10">Lycopene cyclase domain-containing protein</fullName>
    </submittedName>
</protein>
<dbReference type="InterPro" id="IPR017825">
    <property type="entry name" value="Lycopene_cyclase_dom"/>
</dbReference>
<feature type="transmembrane region" description="Helical" evidence="9">
    <location>
        <begin position="84"/>
        <end position="108"/>
    </location>
</feature>
<name>A0ABS5U0S6_9CELL</name>
<evidence type="ECO:0000256" key="4">
    <source>
        <dbReference type="ARBA" id="ARBA00022746"/>
    </source>
</evidence>
<feature type="transmembrane region" description="Helical" evidence="9">
    <location>
        <begin position="6"/>
        <end position="27"/>
    </location>
</feature>
<keyword evidence="3 9" id="KW-0812">Transmembrane</keyword>
<feature type="region of interest" description="Disordered" evidence="8">
    <location>
        <begin position="114"/>
        <end position="152"/>
    </location>
</feature>
<evidence type="ECO:0000256" key="7">
    <source>
        <dbReference type="ARBA" id="ARBA00023235"/>
    </source>
</evidence>
<evidence type="ECO:0000256" key="6">
    <source>
        <dbReference type="ARBA" id="ARBA00023136"/>
    </source>
</evidence>
<proteinExistence type="predicted"/>